<dbReference type="GO" id="GO:0048471">
    <property type="term" value="C:perinuclear region of cytoplasm"/>
    <property type="evidence" value="ECO:0007669"/>
    <property type="project" value="UniProtKB-SubCell"/>
</dbReference>
<sequence length="185" mass="20061">MGKPNENQPSAPPSDDFESNHTSASHPNPPAVETMRLTQTQATASQHGYGTAHEAPPPYQEALSMPPPYMPNTFPKPNTDSNIYPQVPYPAGPTPNAYIAGAPPPLQFPPLPQPPPQTIHTTTIIAPTGNCAYCLNGQVVNETDLCCLLCLILLAIFTFPFGLVLLCCIPCTVRQRCNRCRRLNN</sequence>
<evidence type="ECO:0000256" key="8">
    <source>
        <dbReference type="ARBA" id="ARBA00023228"/>
    </source>
</evidence>
<dbReference type="PANTHER" id="PTHR13551">
    <property type="entry name" value="BRAIN PROTEIN I3"/>
    <property type="match status" value="1"/>
</dbReference>
<evidence type="ECO:0000256" key="9">
    <source>
        <dbReference type="ARBA" id="ARBA00035284"/>
    </source>
</evidence>
<comment type="similarity">
    <text evidence="3">Belongs to the BRI3 family.</text>
</comment>
<keyword evidence="14" id="KW-1185">Reference proteome</keyword>
<dbReference type="PANTHER" id="PTHR13551:SF1">
    <property type="entry name" value="MEMBRANE PROTEIN BRI3"/>
    <property type="match status" value="1"/>
</dbReference>
<evidence type="ECO:0000313" key="14">
    <source>
        <dbReference type="Proteomes" id="UP000887540"/>
    </source>
</evidence>
<feature type="compositionally biased region" description="Polar residues" evidence="12">
    <location>
        <begin position="36"/>
        <end position="48"/>
    </location>
</feature>
<dbReference type="InterPro" id="IPR019317">
    <property type="entry name" value="BRI3"/>
</dbReference>
<dbReference type="WBParaSite" id="ACRNAN_scaffold1290.g28951.t1">
    <property type="protein sequence ID" value="ACRNAN_scaffold1290.g28951.t1"/>
    <property type="gene ID" value="ACRNAN_scaffold1290.g28951"/>
</dbReference>
<dbReference type="Proteomes" id="UP000887540">
    <property type="component" value="Unplaced"/>
</dbReference>
<keyword evidence="8" id="KW-0458">Lysosome</keyword>
<accession>A0A914CQJ5</accession>
<evidence type="ECO:0000256" key="1">
    <source>
        <dbReference type="ARBA" id="ARBA00004155"/>
    </source>
</evidence>
<evidence type="ECO:0000256" key="2">
    <source>
        <dbReference type="ARBA" id="ARBA00004556"/>
    </source>
</evidence>
<evidence type="ECO:0000256" key="6">
    <source>
        <dbReference type="ARBA" id="ARBA00022989"/>
    </source>
</evidence>
<evidence type="ECO:0000256" key="7">
    <source>
        <dbReference type="ARBA" id="ARBA00023136"/>
    </source>
</evidence>
<comment type="subcellular location">
    <subcellularLocation>
        <location evidence="2">Cytoplasm</location>
        <location evidence="2">Perinuclear region</location>
    </subcellularLocation>
    <subcellularLocation>
        <location evidence="1">Lysosome membrane</location>
        <topology evidence="1">Multi-pass membrane protein</topology>
    </subcellularLocation>
</comment>
<dbReference type="AlphaFoldDB" id="A0A914CQJ5"/>
<organism evidence="14 15">
    <name type="scientific">Acrobeloides nanus</name>
    <dbReference type="NCBI Taxonomy" id="290746"/>
    <lineage>
        <taxon>Eukaryota</taxon>
        <taxon>Metazoa</taxon>
        <taxon>Ecdysozoa</taxon>
        <taxon>Nematoda</taxon>
        <taxon>Chromadorea</taxon>
        <taxon>Rhabditida</taxon>
        <taxon>Tylenchina</taxon>
        <taxon>Cephalobomorpha</taxon>
        <taxon>Cephaloboidea</taxon>
        <taxon>Cephalobidae</taxon>
        <taxon>Acrobeloides</taxon>
    </lineage>
</organism>
<keyword evidence="4" id="KW-0963">Cytoplasm</keyword>
<proteinExistence type="inferred from homology"/>
<keyword evidence="5 13" id="KW-0812">Transmembrane</keyword>
<name>A0A914CQJ5_9BILA</name>
<evidence type="ECO:0000256" key="3">
    <source>
        <dbReference type="ARBA" id="ARBA00008090"/>
    </source>
</evidence>
<evidence type="ECO:0000256" key="12">
    <source>
        <dbReference type="SAM" id="MobiDB-lite"/>
    </source>
</evidence>
<keyword evidence="7 13" id="KW-0472">Membrane</keyword>
<dbReference type="GO" id="GO:0005765">
    <property type="term" value="C:lysosomal membrane"/>
    <property type="evidence" value="ECO:0007669"/>
    <property type="project" value="UniProtKB-SubCell"/>
</dbReference>
<evidence type="ECO:0000313" key="15">
    <source>
        <dbReference type="WBParaSite" id="ACRNAN_scaffold1290.g28951.t1"/>
    </source>
</evidence>
<feature type="region of interest" description="Disordered" evidence="12">
    <location>
        <begin position="1"/>
        <end position="57"/>
    </location>
</feature>
<evidence type="ECO:0000256" key="11">
    <source>
        <dbReference type="ARBA" id="ARBA00046593"/>
    </source>
</evidence>
<reference evidence="15" key="1">
    <citation type="submission" date="2022-11" db="UniProtKB">
        <authorList>
            <consortium name="WormBaseParasite"/>
        </authorList>
    </citation>
    <scope>IDENTIFICATION</scope>
</reference>
<comment type="subunit">
    <text evidence="11">Interacts with BRI3BP. Interacts with MGAT1 and IFITM3.</text>
</comment>
<evidence type="ECO:0000256" key="5">
    <source>
        <dbReference type="ARBA" id="ARBA00022692"/>
    </source>
</evidence>
<protein>
    <recommendedName>
        <fullName evidence="9">Membrane protein BRI3</fullName>
    </recommendedName>
    <alternativeName>
        <fullName evidence="10">Brain protein I3</fullName>
    </alternativeName>
</protein>
<feature type="transmembrane region" description="Helical" evidence="13">
    <location>
        <begin position="151"/>
        <end position="173"/>
    </location>
</feature>
<evidence type="ECO:0000256" key="13">
    <source>
        <dbReference type="SAM" id="Phobius"/>
    </source>
</evidence>
<evidence type="ECO:0000256" key="10">
    <source>
        <dbReference type="ARBA" id="ARBA00035449"/>
    </source>
</evidence>
<keyword evidence="6 13" id="KW-1133">Transmembrane helix</keyword>
<evidence type="ECO:0000256" key="4">
    <source>
        <dbReference type="ARBA" id="ARBA00022490"/>
    </source>
</evidence>